<accession>A0A6G1DDM5</accession>
<organism evidence="2 3">
    <name type="scientific">Oryza meyeriana var. granulata</name>
    <dbReference type="NCBI Taxonomy" id="110450"/>
    <lineage>
        <taxon>Eukaryota</taxon>
        <taxon>Viridiplantae</taxon>
        <taxon>Streptophyta</taxon>
        <taxon>Embryophyta</taxon>
        <taxon>Tracheophyta</taxon>
        <taxon>Spermatophyta</taxon>
        <taxon>Magnoliopsida</taxon>
        <taxon>Liliopsida</taxon>
        <taxon>Poales</taxon>
        <taxon>Poaceae</taxon>
        <taxon>BOP clade</taxon>
        <taxon>Oryzoideae</taxon>
        <taxon>Oryzeae</taxon>
        <taxon>Oryzinae</taxon>
        <taxon>Oryza</taxon>
        <taxon>Oryza meyeriana</taxon>
    </lineage>
</organism>
<dbReference type="AlphaFoldDB" id="A0A6G1DDM5"/>
<evidence type="ECO:0000256" key="1">
    <source>
        <dbReference type="SAM" id="Phobius"/>
    </source>
</evidence>
<dbReference type="SUPFAM" id="SSF103473">
    <property type="entry name" value="MFS general substrate transporter"/>
    <property type="match status" value="1"/>
</dbReference>
<dbReference type="EMBL" id="SPHZ02000006">
    <property type="protein sequence ID" value="KAF0910499.1"/>
    <property type="molecule type" value="Genomic_DNA"/>
</dbReference>
<evidence type="ECO:0008006" key="4">
    <source>
        <dbReference type="Google" id="ProtNLM"/>
    </source>
</evidence>
<dbReference type="OrthoDB" id="784696at2759"/>
<proteinExistence type="predicted"/>
<dbReference type="PANTHER" id="PTHR11654">
    <property type="entry name" value="OLIGOPEPTIDE TRANSPORTER-RELATED"/>
    <property type="match status" value="1"/>
</dbReference>
<evidence type="ECO:0000313" key="2">
    <source>
        <dbReference type="EMBL" id="KAF0910499.1"/>
    </source>
</evidence>
<dbReference type="InterPro" id="IPR036259">
    <property type="entry name" value="MFS_trans_sf"/>
</dbReference>
<evidence type="ECO:0000313" key="3">
    <source>
        <dbReference type="Proteomes" id="UP000479710"/>
    </source>
</evidence>
<name>A0A6G1DDM5_9ORYZ</name>
<keyword evidence="1" id="KW-0812">Transmembrane</keyword>
<protein>
    <recommendedName>
        <fullName evidence="4">Major facilitator superfamily (MFS) profile domain-containing protein</fullName>
    </recommendedName>
</protein>
<reference evidence="2 3" key="1">
    <citation type="submission" date="2019-11" db="EMBL/GenBank/DDBJ databases">
        <title>Whole genome sequence of Oryza granulata.</title>
        <authorList>
            <person name="Li W."/>
        </authorList>
    </citation>
    <scope>NUCLEOTIDE SEQUENCE [LARGE SCALE GENOMIC DNA]</scope>
    <source>
        <strain evidence="3">cv. Menghai</strain>
        <tissue evidence="2">Leaf</tissue>
    </source>
</reference>
<gene>
    <name evidence="2" type="ORF">E2562_002950</name>
</gene>
<comment type="caution">
    <text evidence="2">The sequence shown here is derived from an EMBL/GenBank/DDBJ whole genome shotgun (WGS) entry which is preliminary data.</text>
</comment>
<keyword evidence="1" id="KW-0472">Membrane</keyword>
<sequence>MEEVLPKKTTNKGGLRTIPFIISNEIFEKVATFGLHANMILYLTERYHMTAATGTVVLYFWNAISNFLPIFGAVLSDSCLGRFRVIALGSVVSLVVSTPHINPTPLMD</sequence>
<feature type="transmembrane region" description="Helical" evidence="1">
    <location>
        <begin position="56"/>
        <end position="76"/>
    </location>
</feature>
<keyword evidence="1" id="KW-1133">Transmembrane helix</keyword>
<dbReference type="Proteomes" id="UP000479710">
    <property type="component" value="Unassembled WGS sequence"/>
</dbReference>
<keyword evidence="3" id="KW-1185">Reference proteome</keyword>
<dbReference type="Gene3D" id="1.20.1250.20">
    <property type="entry name" value="MFS general substrate transporter like domains"/>
    <property type="match status" value="1"/>
</dbReference>